<name>A0A089N3J1_9BACL</name>
<keyword evidence="2" id="KW-0472">Membrane</keyword>
<dbReference type="RefSeq" id="WP_038694723.1">
    <property type="nucleotide sequence ID" value="NZ_CP009286.1"/>
</dbReference>
<evidence type="ECO:0000313" key="4">
    <source>
        <dbReference type="Proteomes" id="UP000029507"/>
    </source>
</evidence>
<evidence type="ECO:0000256" key="1">
    <source>
        <dbReference type="SAM" id="MobiDB-lite"/>
    </source>
</evidence>
<dbReference type="EMBL" id="CP009286">
    <property type="protein sequence ID" value="AIQ63279.1"/>
    <property type="molecule type" value="Genomic_DNA"/>
</dbReference>
<evidence type="ECO:0000256" key="2">
    <source>
        <dbReference type="SAM" id="Phobius"/>
    </source>
</evidence>
<feature type="region of interest" description="Disordered" evidence="1">
    <location>
        <begin position="1"/>
        <end position="25"/>
    </location>
</feature>
<keyword evidence="2" id="KW-0812">Transmembrane</keyword>
<keyword evidence="4" id="KW-1185">Reference proteome</keyword>
<feature type="transmembrane region" description="Helical" evidence="2">
    <location>
        <begin position="86"/>
        <end position="114"/>
    </location>
</feature>
<dbReference type="Proteomes" id="UP000029507">
    <property type="component" value="Chromosome"/>
</dbReference>
<organism evidence="3 4">
    <name type="scientific">Paenibacillus stellifer</name>
    <dbReference type="NCBI Taxonomy" id="169760"/>
    <lineage>
        <taxon>Bacteria</taxon>
        <taxon>Bacillati</taxon>
        <taxon>Bacillota</taxon>
        <taxon>Bacilli</taxon>
        <taxon>Bacillales</taxon>
        <taxon>Paenibacillaceae</taxon>
        <taxon>Paenibacillus</taxon>
    </lineage>
</organism>
<feature type="transmembrane region" description="Helical" evidence="2">
    <location>
        <begin position="121"/>
        <end position="147"/>
    </location>
</feature>
<dbReference type="OrthoDB" id="2608137at2"/>
<accession>A0A089N3J1</accession>
<dbReference type="AlphaFoldDB" id="A0A089N3J1"/>
<proteinExistence type="predicted"/>
<sequence>MNEQDFSKNEYPGPETPAGTSPAFSPYPSSYPEDRSLLKHSGPGIASFVIAMVTLAGYIIAFAVAGSMLGPLIDEAGNVSSESGGAFLLLGFSMLGLGALNVIGVIVGIIGLALRGRRKVFGIIGTIINSLVILAFVLMIAIALAAAGSLS</sequence>
<dbReference type="HOGENOM" id="CLU_141611_0_0_9"/>
<protein>
    <submittedName>
        <fullName evidence="3">Uncharacterized protein</fullName>
    </submittedName>
</protein>
<feature type="transmembrane region" description="Helical" evidence="2">
    <location>
        <begin position="45"/>
        <end position="66"/>
    </location>
</feature>
<dbReference type="KEGG" id="pste:PSTEL_09440"/>
<keyword evidence="2" id="KW-1133">Transmembrane helix</keyword>
<gene>
    <name evidence="3" type="ORF">PSTEL_09440</name>
</gene>
<evidence type="ECO:0000313" key="3">
    <source>
        <dbReference type="EMBL" id="AIQ63279.1"/>
    </source>
</evidence>
<reference evidence="3 4" key="1">
    <citation type="submission" date="2014-08" db="EMBL/GenBank/DDBJ databases">
        <title>Comparative genomics of the Paenibacillus odorifer group.</title>
        <authorList>
            <person name="den Bakker H.C."/>
            <person name="Tsai Y.-C."/>
            <person name="Martin N."/>
            <person name="Korlach J."/>
            <person name="Wiedmann M."/>
        </authorList>
    </citation>
    <scope>NUCLEOTIDE SEQUENCE [LARGE SCALE GENOMIC DNA]</scope>
    <source>
        <strain evidence="3 4">DSM 14472</strain>
    </source>
</reference>